<feature type="chain" id="PRO_5045986117" evidence="1">
    <location>
        <begin position="29"/>
        <end position="344"/>
    </location>
</feature>
<gene>
    <name evidence="2" type="ORF">PR048_023772</name>
</gene>
<comment type="caution">
    <text evidence="2">The sequence shown here is derived from an EMBL/GenBank/DDBJ whole genome shotgun (WGS) entry which is preliminary data.</text>
</comment>
<dbReference type="Proteomes" id="UP001159363">
    <property type="component" value="Chromosome 8"/>
</dbReference>
<proteinExistence type="predicted"/>
<sequence>MRAVSDSRTAGGCLLVTALAALAALGQAELYTALVELEELLETEAVLLRTLEGYISAQEEKLSLLRRNVQLPLPITLYIFHSKFHDVIGYYCGTHLSVELLSMWLWSLRHHTDVVRRPTACHEDTRSTFKVTFRRVGEGKIARWLSILRLEAIRHFQDFLLVMVLAPGGFCKTRHFAPSGGPDVTSVEYRSQRWQRNEIPYGRVWHKDNFRCKVPLRGEKRPDWLDVVRGRVNPPREDPSNGCVVGGSECWLAAVQPCDTAWRRNGRTRMHQTAFGPPRRSSSNWGAAVAERLACLPPADANPGSIRGWVTPGYSHVGIMSDDAAGRHRPPPPTFSFRRRFILT</sequence>
<feature type="signal peptide" evidence="1">
    <location>
        <begin position="1"/>
        <end position="28"/>
    </location>
</feature>
<dbReference type="EMBL" id="JARBHB010000009">
    <property type="protein sequence ID" value="KAJ8875869.1"/>
    <property type="molecule type" value="Genomic_DNA"/>
</dbReference>
<accession>A0ABQ9GV04</accession>
<keyword evidence="1" id="KW-0732">Signal</keyword>
<evidence type="ECO:0000256" key="1">
    <source>
        <dbReference type="SAM" id="SignalP"/>
    </source>
</evidence>
<organism evidence="2 3">
    <name type="scientific">Dryococelus australis</name>
    <dbReference type="NCBI Taxonomy" id="614101"/>
    <lineage>
        <taxon>Eukaryota</taxon>
        <taxon>Metazoa</taxon>
        <taxon>Ecdysozoa</taxon>
        <taxon>Arthropoda</taxon>
        <taxon>Hexapoda</taxon>
        <taxon>Insecta</taxon>
        <taxon>Pterygota</taxon>
        <taxon>Neoptera</taxon>
        <taxon>Polyneoptera</taxon>
        <taxon>Phasmatodea</taxon>
        <taxon>Verophasmatodea</taxon>
        <taxon>Anareolatae</taxon>
        <taxon>Phasmatidae</taxon>
        <taxon>Eurycanthinae</taxon>
        <taxon>Dryococelus</taxon>
    </lineage>
</organism>
<reference evidence="2 3" key="1">
    <citation type="submission" date="2023-02" db="EMBL/GenBank/DDBJ databases">
        <title>LHISI_Scaffold_Assembly.</title>
        <authorList>
            <person name="Stuart O.P."/>
            <person name="Cleave R."/>
            <person name="Magrath M.J.L."/>
            <person name="Mikheyev A.S."/>
        </authorList>
    </citation>
    <scope>NUCLEOTIDE SEQUENCE [LARGE SCALE GENOMIC DNA]</scope>
    <source>
        <strain evidence="2">Daus_M_001</strain>
        <tissue evidence="2">Leg muscle</tissue>
    </source>
</reference>
<protein>
    <submittedName>
        <fullName evidence="2">Uncharacterized protein</fullName>
    </submittedName>
</protein>
<keyword evidence="3" id="KW-1185">Reference proteome</keyword>
<evidence type="ECO:0000313" key="3">
    <source>
        <dbReference type="Proteomes" id="UP001159363"/>
    </source>
</evidence>
<name>A0ABQ9GV04_9NEOP</name>
<evidence type="ECO:0000313" key="2">
    <source>
        <dbReference type="EMBL" id="KAJ8875869.1"/>
    </source>
</evidence>